<dbReference type="PANTHER" id="PTHR43096:SF61">
    <property type="entry name" value="CHAPERONE DNAJ-DOMAIN SUPERFAMILY PROTEIN"/>
    <property type="match status" value="1"/>
</dbReference>
<feature type="compositionally biased region" description="Polar residues" evidence="2">
    <location>
        <begin position="137"/>
        <end position="156"/>
    </location>
</feature>
<dbReference type="Gene3D" id="1.10.287.110">
    <property type="entry name" value="DnaJ domain"/>
    <property type="match status" value="1"/>
</dbReference>
<evidence type="ECO:0000313" key="6">
    <source>
        <dbReference type="Proteomes" id="UP001396334"/>
    </source>
</evidence>
<dbReference type="Gene3D" id="3.30.40.10">
    <property type="entry name" value="Zinc/RING finger domain, C3HC4 (zinc finger)"/>
    <property type="match status" value="1"/>
</dbReference>
<dbReference type="PROSITE" id="PS00636">
    <property type="entry name" value="DNAJ_1"/>
    <property type="match status" value="1"/>
</dbReference>
<evidence type="ECO:0000259" key="4">
    <source>
        <dbReference type="PROSITE" id="PS50089"/>
    </source>
</evidence>
<dbReference type="Pfam" id="PF00226">
    <property type="entry name" value="DnaJ"/>
    <property type="match status" value="1"/>
</dbReference>
<evidence type="ECO:0000259" key="3">
    <source>
        <dbReference type="PROSITE" id="PS50076"/>
    </source>
</evidence>
<reference evidence="5 6" key="1">
    <citation type="journal article" date="2024" name="G3 (Bethesda)">
        <title>Genome assembly of Hibiscus sabdariffa L. provides insights into metabolisms of medicinal natural products.</title>
        <authorList>
            <person name="Kim T."/>
        </authorList>
    </citation>
    <scope>NUCLEOTIDE SEQUENCE [LARGE SCALE GENOMIC DNA]</scope>
    <source>
        <strain evidence="5">TK-2024</strain>
        <tissue evidence="5">Old leaves</tissue>
    </source>
</reference>
<dbReference type="SUPFAM" id="SSF46565">
    <property type="entry name" value="Chaperone J-domain"/>
    <property type="match status" value="1"/>
</dbReference>
<gene>
    <name evidence="5" type="ORF">V6N11_005074</name>
</gene>
<dbReference type="SUPFAM" id="SSF57850">
    <property type="entry name" value="RING/U-box"/>
    <property type="match status" value="1"/>
</dbReference>
<dbReference type="InterPro" id="IPR036869">
    <property type="entry name" value="J_dom_sf"/>
</dbReference>
<dbReference type="PROSITE" id="PS50089">
    <property type="entry name" value="ZF_RING_2"/>
    <property type="match status" value="1"/>
</dbReference>
<dbReference type="CDD" id="cd16454">
    <property type="entry name" value="RING-H2_PA-TM-RING"/>
    <property type="match status" value="1"/>
</dbReference>
<dbReference type="EMBL" id="JBBPBN010000021">
    <property type="protein sequence ID" value="KAK9013898.1"/>
    <property type="molecule type" value="Genomic_DNA"/>
</dbReference>
<sequence>MHGLYHSLTPDALIFSPTSFLTVQNQANLSIPSFRYCQARVFGFAPRPFAPVLFRCYKKRNACTLLRASWRESPYEVLGVSPSATPDEIKRAYRKLALKYHPDVNKEANAQEKFMRIKHAYNTLLNSESRRRYNPGGNPTSDFSYPGTQRSQSSNTQDEEFYGFGNFLRDVQITLEDFFRDLEEEFRNWEAGASQEKPKSLWEELAAIGEEFVEFLEKELNISDDEAEENSRNDFSNPEKKGSSFQNEANKSSSIEENIDEIEATLAKLKKELETLCFGLDVLQSRNRIHQVLDPAFTRLGINTSSTSYNTMVREIIGGGLIIADMMVHRGYYCEVMYLQSVIQAVLVENEINQVSRALAEFDNINYGMVASNESSVKKMLKRIRVENGDQENCMICLEQLKVEFEASRMPCGHNFHGDCIERWLKQSHYCPVCRFEMPTN</sequence>
<dbReference type="SMART" id="SM00271">
    <property type="entry name" value="DnaJ"/>
    <property type="match status" value="1"/>
</dbReference>
<dbReference type="Proteomes" id="UP001396334">
    <property type="component" value="Unassembled WGS sequence"/>
</dbReference>
<dbReference type="PRINTS" id="PR00625">
    <property type="entry name" value="JDOMAIN"/>
</dbReference>
<dbReference type="InterPro" id="IPR018253">
    <property type="entry name" value="DnaJ_domain_CS"/>
</dbReference>
<evidence type="ECO:0000256" key="1">
    <source>
        <dbReference type="PROSITE-ProRule" id="PRU00175"/>
    </source>
</evidence>
<dbReference type="PROSITE" id="PS50076">
    <property type="entry name" value="DNAJ_2"/>
    <property type="match status" value="1"/>
</dbReference>
<evidence type="ECO:0008006" key="7">
    <source>
        <dbReference type="Google" id="ProtNLM"/>
    </source>
</evidence>
<keyword evidence="1" id="KW-0863">Zinc-finger</keyword>
<feature type="domain" description="RING-type" evidence="4">
    <location>
        <begin position="394"/>
        <end position="435"/>
    </location>
</feature>
<comment type="caution">
    <text evidence="5">The sequence shown here is derived from an EMBL/GenBank/DDBJ whole genome shotgun (WGS) entry which is preliminary data.</text>
</comment>
<dbReference type="InterPro" id="IPR001623">
    <property type="entry name" value="DnaJ_domain"/>
</dbReference>
<evidence type="ECO:0000313" key="5">
    <source>
        <dbReference type="EMBL" id="KAK9013898.1"/>
    </source>
</evidence>
<proteinExistence type="predicted"/>
<keyword evidence="1" id="KW-0479">Metal-binding</keyword>
<dbReference type="PANTHER" id="PTHR43096">
    <property type="entry name" value="DNAJ HOMOLOG 1, MITOCHONDRIAL-RELATED"/>
    <property type="match status" value="1"/>
</dbReference>
<dbReference type="Pfam" id="PF13639">
    <property type="entry name" value="zf-RING_2"/>
    <property type="match status" value="1"/>
</dbReference>
<protein>
    <recommendedName>
        <fullName evidence="7">J domain-containing protein</fullName>
    </recommendedName>
</protein>
<dbReference type="SMART" id="SM00184">
    <property type="entry name" value="RING"/>
    <property type="match status" value="1"/>
</dbReference>
<accession>A0ABR2RM63</accession>
<evidence type="ECO:0000256" key="2">
    <source>
        <dbReference type="SAM" id="MobiDB-lite"/>
    </source>
</evidence>
<dbReference type="InterPro" id="IPR013083">
    <property type="entry name" value="Znf_RING/FYVE/PHD"/>
</dbReference>
<feature type="region of interest" description="Disordered" evidence="2">
    <location>
        <begin position="128"/>
        <end position="156"/>
    </location>
</feature>
<feature type="compositionally biased region" description="Basic and acidic residues" evidence="2">
    <location>
        <begin position="229"/>
        <end position="242"/>
    </location>
</feature>
<organism evidence="5 6">
    <name type="scientific">Hibiscus sabdariffa</name>
    <name type="common">roselle</name>
    <dbReference type="NCBI Taxonomy" id="183260"/>
    <lineage>
        <taxon>Eukaryota</taxon>
        <taxon>Viridiplantae</taxon>
        <taxon>Streptophyta</taxon>
        <taxon>Embryophyta</taxon>
        <taxon>Tracheophyta</taxon>
        <taxon>Spermatophyta</taxon>
        <taxon>Magnoliopsida</taxon>
        <taxon>eudicotyledons</taxon>
        <taxon>Gunneridae</taxon>
        <taxon>Pentapetalae</taxon>
        <taxon>rosids</taxon>
        <taxon>malvids</taxon>
        <taxon>Malvales</taxon>
        <taxon>Malvaceae</taxon>
        <taxon>Malvoideae</taxon>
        <taxon>Hibiscus</taxon>
    </lineage>
</organism>
<feature type="region of interest" description="Disordered" evidence="2">
    <location>
        <begin position="223"/>
        <end position="254"/>
    </location>
</feature>
<keyword evidence="1" id="KW-0862">Zinc</keyword>
<keyword evidence="6" id="KW-1185">Reference proteome</keyword>
<dbReference type="InterPro" id="IPR001841">
    <property type="entry name" value="Znf_RING"/>
</dbReference>
<name>A0ABR2RM63_9ROSI</name>
<dbReference type="CDD" id="cd06257">
    <property type="entry name" value="DnaJ"/>
    <property type="match status" value="1"/>
</dbReference>
<feature type="domain" description="J" evidence="3">
    <location>
        <begin position="73"/>
        <end position="137"/>
    </location>
</feature>